<dbReference type="PANTHER" id="PTHR32308">
    <property type="entry name" value="LYASE BETA SUBUNIT, PUTATIVE (AFU_ORTHOLOGUE AFUA_4G13030)-RELATED"/>
    <property type="match status" value="1"/>
</dbReference>
<organism evidence="8 9">
    <name type="scientific">Oceanicella actignis</name>
    <dbReference type="NCBI Taxonomy" id="1189325"/>
    <lineage>
        <taxon>Bacteria</taxon>
        <taxon>Pseudomonadati</taxon>
        <taxon>Pseudomonadota</taxon>
        <taxon>Alphaproteobacteria</taxon>
        <taxon>Rhodobacterales</taxon>
        <taxon>Paracoccaceae</taxon>
        <taxon>Oceanicella</taxon>
    </lineage>
</organism>
<evidence type="ECO:0000256" key="1">
    <source>
        <dbReference type="ARBA" id="ARBA00001946"/>
    </source>
</evidence>
<dbReference type="GO" id="GO:0016829">
    <property type="term" value="F:lyase activity"/>
    <property type="evidence" value="ECO:0007669"/>
    <property type="project" value="UniProtKB-KW"/>
</dbReference>
<dbReference type="InterPro" id="IPR015813">
    <property type="entry name" value="Pyrv/PenolPyrv_kinase-like_dom"/>
</dbReference>
<keyword evidence="3 6" id="KW-0479">Metal-binding</keyword>
<evidence type="ECO:0000259" key="7">
    <source>
        <dbReference type="Pfam" id="PF03328"/>
    </source>
</evidence>
<evidence type="ECO:0000256" key="5">
    <source>
        <dbReference type="PIRSR" id="PIRSR015582-1"/>
    </source>
</evidence>
<dbReference type="InterPro" id="IPR040442">
    <property type="entry name" value="Pyrv_kinase-like_dom_sf"/>
</dbReference>
<keyword evidence="4 6" id="KW-0460">Magnesium</keyword>
<comment type="similarity">
    <text evidence="2">Belongs to the HpcH/HpaI aldolase family.</text>
</comment>
<protein>
    <submittedName>
        <fullName evidence="8">Citrate lyase subunit beta / citryl-CoA lyase/(3S)-malyl-CoA thioesterase</fullName>
    </submittedName>
</protein>
<dbReference type="InterPro" id="IPR005000">
    <property type="entry name" value="Aldolase/citrate-lyase_domain"/>
</dbReference>
<feature type="binding site" evidence="6">
    <location>
        <position position="158"/>
    </location>
    <ligand>
        <name>Mg(2+)</name>
        <dbReference type="ChEBI" id="CHEBI:18420"/>
    </ligand>
</feature>
<dbReference type="Proteomes" id="UP000184066">
    <property type="component" value="Unassembled WGS sequence"/>
</dbReference>
<evidence type="ECO:0000256" key="2">
    <source>
        <dbReference type="ARBA" id="ARBA00005568"/>
    </source>
</evidence>
<reference evidence="8 9" key="1">
    <citation type="submission" date="2016-12" db="EMBL/GenBank/DDBJ databases">
        <authorList>
            <person name="Song W.-J."/>
            <person name="Kurnit D.M."/>
        </authorList>
    </citation>
    <scope>NUCLEOTIDE SEQUENCE [LARGE SCALE GENOMIC DNA]</scope>
    <source>
        <strain evidence="8 9">CGMCC 1.10808</strain>
    </source>
</reference>
<keyword evidence="9" id="KW-1185">Reference proteome</keyword>
<sequence length="295" mass="31290">MTHPARIVRPRRSVLYMPGSKARALEKARSLPADSLILDLEDAVGPSDKAAAREMVARTVREGGFGHREVAVRINGLDTEWGAADLEAAAAAGPDAILVPKVGAPEDLLEVERRMTAAGAPESCAIWAMMETPQGVLAAERIAAATPRLACFVLGTNDLVKELGAEHVPGREPLLTALGMCLLAARAHGLACVDGVYNAYLDEEGLRAECLQGRRMGFDGKTLIHPAQLAVANELFAPSAEDLALARRQVEAYEQALAEGKGLAVVDGRIVENLHVETARALLAKAEAIARMQQG</sequence>
<dbReference type="AlphaFoldDB" id="A0A1M7TAS2"/>
<dbReference type="Gene3D" id="3.20.20.60">
    <property type="entry name" value="Phosphoenolpyruvate-binding domains"/>
    <property type="match status" value="1"/>
</dbReference>
<dbReference type="PIRSF" id="PIRSF015582">
    <property type="entry name" value="Cit_lyase_B"/>
    <property type="match status" value="1"/>
</dbReference>
<dbReference type="OrthoDB" id="9800547at2"/>
<evidence type="ECO:0000256" key="6">
    <source>
        <dbReference type="PIRSR" id="PIRSR015582-2"/>
    </source>
</evidence>
<dbReference type="PANTHER" id="PTHR32308:SF10">
    <property type="entry name" value="CITRATE LYASE SUBUNIT BETA"/>
    <property type="match status" value="1"/>
</dbReference>
<proteinExistence type="inferred from homology"/>
<feature type="binding site" evidence="5">
    <location>
        <position position="73"/>
    </location>
    <ligand>
        <name>substrate</name>
    </ligand>
</feature>
<accession>A0A1M7TAS2</accession>
<dbReference type="STRING" id="1189325.SAMN04488119_105158"/>
<feature type="binding site" evidence="6">
    <location>
        <position position="131"/>
    </location>
    <ligand>
        <name>Mg(2+)</name>
        <dbReference type="ChEBI" id="CHEBI:18420"/>
    </ligand>
</feature>
<feature type="binding site" evidence="5">
    <location>
        <position position="131"/>
    </location>
    <ligand>
        <name>substrate</name>
    </ligand>
</feature>
<dbReference type="RefSeq" id="WP_072747351.1">
    <property type="nucleotide sequence ID" value="NZ_FOHL01000005.1"/>
</dbReference>
<keyword evidence="8" id="KW-0456">Lyase</keyword>
<comment type="cofactor">
    <cofactor evidence="1">
        <name>Mg(2+)</name>
        <dbReference type="ChEBI" id="CHEBI:18420"/>
    </cofactor>
</comment>
<dbReference type="EMBL" id="FRDL01000005">
    <property type="protein sequence ID" value="SHN67803.1"/>
    <property type="molecule type" value="Genomic_DNA"/>
</dbReference>
<name>A0A1M7TAS2_9RHOB</name>
<dbReference type="GO" id="GO:0000287">
    <property type="term" value="F:magnesium ion binding"/>
    <property type="evidence" value="ECO:0007669"/>
    <property type="project" value="TreeGrafter"/>
</dbReference>
<dbReference type="SUPFAM" id="SSF51621">
    <property type="entry name" value="Phosphoenolpyruvate/pyruvate domain"/>
    <property type="match status" value="1"/>
</dbReference>
<evidence type="ECO:0000313" key="9">
    <source>
        <dbReference type="Proteomes" id="UP000184066"/>
    </source>
</evidence>
<dbReference type="InterPro" id="IPR011206">
    <property type="entry name" value="Citrate_lyase_beta/mcl1/mcl2"/>
</dbReference>
<feature type="domain" description="HpcH/HpaI aldolase/citrate lyase" evidence="7">
    <location>
        <begin position="12"/>
        <end position="226"/>
    </location>
</feature>
<evidence type="ECO:0000256" key="4">
    <source>
        <dbReference type="ARBA" id="ARBA00022842"/>
    </source>
</evidence>
<gene>
    <name evidence="8" type="ORF">SAMN05216200_105157</name>
</gene>
<dbReference type="Pfam" id="PF03328">
    <property type="entry name" value="HpcH_HpaI"/>
    <property type="match status" value="1"/>
</dbReference>
<evidence type="ECO:0000256" key="3">
    <source>
        <dbReference type="ARBA" id="ARBA00022723"/>
    </source>
</evidence>
<dbReference type="GO" id="GO:0006107">
    <property type="term" value="P:oxaloacetate metabolic process"/>
    <property type="evidence" value="ECO:0007669"/>
    <property type="project" value="TreeGrafter"/>
</dbReference>
<evidence type="ECO:0000313" key="8">
    <source>
        <dbReference type="EMBL" id="SHN67803.1"/>
    </source>
</evidence>